<sequence>MRIENRNEDFPIVQGADVRPGVGGVRPLLQALQASVEGVVNRVAGAMARFGEKHNKTIEHCAKVGLLSMIPVTGAWYISEGGNPFYTVLSFGAAELFTYCVMKYAEACEPELFTPHG</sequence>
<comment type="caution">
    <text evidence="1">The sequence shown here is derived from an EMBL/GenBank/DDBJ whole genome shotgun (WGS) entry which is preliminary data.</text>
</comment>
<accession>A0A0G0WHA0</accession>
<gene>
    <name evidence="1" type="ORF">UU29_C0002G0013</name>
</gene>
<dbReference type="Proteomes" id="UP000034601">
    <property type="component" value="Unassembled WGS sequence"/>
</dbReference>
<protein>
    <submittedName>
        <fullName evidence="1">Uncharacterized protein</fullName>
    </submittedName>
</protein>
<reference evidence="1 2" key="1">
    <citation type="journal article" date="2015" name="Nature">
        <title>rRNA introns, odd ribosomes, and small enigmatic genomes across a large radiation of phyla.</title>
        <authorList>
            <person name="Brown C.T."/>
            <person name="Hug L.A."/>
            <person name="Thomas B.C."/>
            <person name="Sharon I."/>
            <person name="Castelle C.J."/>
            <person name="Singh A."/>
            <person name="Wilkins M.J."/>
            <person name="Williams K.H."/>
            <person name="Banfield J.F."/>
        </authorList>
    </citation>
    <scope>NUCLEOTIDE SEQUENCE [LARGE SCALE GENOMIC DNA]</scope>
</reference>
<proteinExistence type="predicted"/>
<evidence type="ECO:0000313" key="2">
    <source>
        <dbReference type="Proteomes" id="UP000034601"/>
    </source>
</evidence>
<dbReference type="EMBL" id="LCAB01000002">
    <property type="protein sequence ID" value="KKR83700.1"/>
    <property type="molecule type" value="Genomic_DNA"/>
</dbReference>
<dbReference type="AlphaFoldDB" id="A0A0G0WHA0"/>
<evidence type="ECO:0000313" key="1">
    <source>
        <dbReference type="EMBL" id="KKR83700.1"/>
    </source>
</evidence>
<organism evidence="1 2">
    <name type="scientific">Candidatus Daviesbacteria bacterium GW2011_GWA2_40_9</name>
    <dbReference type="NCBI Taxonomy" id="1618424"/>
    <lineage>
        <taxon>Bacteria</taxon>
        <taxon>Candidatus Daviesiibacteriota</taxon>
    </lineage>
</organism>
<name>A0A0G0WHA0_9BACT</name>